<proteinExistence type="predicted"/>
<dbReference type="PANTHER" id="PTHR35391">
    <property type="entry name" value="C2H2-TYPE DOMAIN-CONTAINING PROTEIN-RELATED"/>
    <property type="match status" value="1"/>
</dbReference>
<reference evidence="1 2" key="1">
    <citation type="journal article" date="2019" name="Mol. Biol. Evol.">
        <title>Blast fungal genomes show frequent chromosomal changes, gene gains and losses, and effector gene turnover.</title>
        <authorList>
            <person name="Gomez Luciano L.B."/>
            <person name="Jason Tsai I."/>
            <person name="Chuma I."/>
            <person name="Tosa Y."/>
            <person name="Chen Y.H."/>
            <person name="Li J.Y."/>
            <person name="Li M.Y."/>
            <person name="Jade Lu M.Y."/>
            <person name="Nakayashiki H."/>
            <person name="Li W.H."/>
        </authorList>
    </citation>
    <scope>NUCLEOTIDE SEQUENCE [LARGE SCALE GENOMIC DNA]</scope>
    <source>
        <strain evidence="1">MZ5-1-6</strain>
    </source>
</reference>
<dbReference type="AlphaFoldDB" id="A0A4P7NAF8"/>
<dbReference type="Proteomes" id="UP000294847">
    <property type="component" value="Chromosome 3"/>
</dbReference>
<organism evidence="1 2">
    <name type="scientific">Pyricularia oryzae</name>
    <name type="common">Rice blast fungus</name>
    <name type="synonym">Magnaporthe oryzae</name>
    <dbReference type="NCBI Taxonomy" id="318829"/>
    <lineage>
        <taxon>Eukaryota</taxon>
        <taxon>Fungi</taxon>
        <taxon>Dikarya</taxon>
        <taxon>Ascomycota</taxon>
        <taxon>Pezizomycotina</taxon>
        <taxon>Sordariomycetes</taxon>
        <taxon>Sordariomycetidae</taxon>
        <taxon>Magnaporthales</taxon>
        <taxon>Pyriculariaceae</taxon>
        <taxon>Pyricularia</taxon>
    </lineage>
</organism>
<protein>
    <submittedName>
        <fullName evidence="1">Uncharacterized protein</fullName>
    </submittedName>
</protein>
<sequence>MSEESNRSIEYQQPTVSGAVALCLEEFKLCLDTAAALGPEELSLIEDQLARFSVWTANMAVFVSGRASMDHCLRQAPEVLDIVIGVLDALRSCIDTNRRAIEAMLRDLADKSETGASANSQGLTKPLAALAQEITLLFQLSNPIRKASKDSQNLEAAEYHQIKDDEGNDVGPLLQQIFARFIADRFPKITDGLAERLSSAMLLRRKRILYRRSRYGTSPIRVKKVALRPEVLFPSVMKLKGQPLDKMEHQGASIAPSTIPAQSATTSAPENYGKASTFSIISISNSAFVGMLEHLAFPSAPTDSIRKVYTKLKEQRKREHETRLMSVPGYALYRKHQGEPPLSDSEISELKRKISEAKATLRTNLKKDWKKSTAAVAEFICPFCLHVLPGLYLTEQRKWK</sequence>
<accession>A0A4P7NAF8</accession>
<evidence type="ECO:0000313" key="1">
    <source>
        <dbReference type="EMBL" id="QBZ58351.1"/>
    </source>
</evidence>
<gene>
    <name evidence="1" type="ORF">PoMZ_03303</name>
</gene>
<name>A0A4P7NAF8_PYROR</name>
<evidence type="ECO:0000313" key="2">
    <source>
        <dbReference type="Proteomes" id="UP000294847"/>
    </source>
</evidence>
<dbReference type="EMBL" id="CP034206">
    <property type="protein sequence ID" value="QBZ58351.1"/>
    <property type="molecule type" value="Genomic_DNA"/>
</dbReference>
<dbReference type="PANTHER" id="PTHR35391:SF7">
    <property type="entry name" value="C2H2-TYPE DOMAIN-CONTAINING PROTEIN"/>
    <property type="match status" value="1"/>
</dbReference>